<dbReference type="Proteomes" id="UP000646548">
    <property type="component" value="Unassembled WGS sequence"/>
</dbReference>
<comment type="caution">
    <text evidence="1">The sequence shown here is derived from an EMBL/GenBank/DDBJ whole genome shotgun (WGS) entry which is preliminary data.</text>
</comment>
<reference evidence="1" key="1">
    <citation type="journal article" name="BMC Genomics">
        <title>Long-read sequencing and de novo genome assembly of marine medaka (Oryzias melastigma).</title>
        <authorList>
            <person name="Liang P."/>
            <person name="Saqib H.S.A."/>
            <person name="Ni X."/>
            <person name="Shen Y."/>
        </authorList>
    </citation>
    <scope>NUCLEOTIDE SEQUENCE</scope>
    <source>
        <strain evidence="1">Bigg-433</strain>
    </source>
</reference>
<dbReference type="InterPro" id="IPR039051">
    <property type="entry name" value="SE-CTX-like"/>
</dbReference>
<sequence length="234" mass="26508">MAELVKFVSNAKNVAEMLVDVFQKGASIVTILKQELLPIFSAVGPLFELSVNKPDDPDVVAVRDQFGKLSEHLVVVSNEASRIPQVLQKNLADLKYFEHENTIRTHYRNYLEVLGAKPEFREVKKRQFLGNFSPNNEDESIDRLYRAVVEDYPSKPLLQIILDYEERTQSSVEEFCGKLLHLFCIGIIVVLAHAVMSGNGKEEKLQKEWGEKMAIIQKKMKAAIEECGPSSKQS</sequence>
<protein>
    <submittedName>
        <fullName evidence="1">Uncharacterized protein</fullName>
    </submittedName>
</protein>
<evidence type="ECO:0000313" key="2">
    <source>
        <dbReference type="Proteomes" id="UP000646548"/>
    </source>
</evidence>
<accession>A0A834CIV1</accession>
<dbReference type="PANTHER" id="PTHR40472">
    <property type="entry name" value="RICIN B-TYPE LECTIN DOMAIN-CONTAINING PROTEIN"/>
    <property type="match status" value="1"/>
</dbReference>
<name>A0A834CIV1_ORYME</name>
<proteinExistence type="predicted"/>
<evidence type="ECO:0000313" key="1">
    <source>
        <dbReference type="EMBL" id="KAF6730182.1"/>
    </source>
</evidence>
<dbReference type="PANTHER" id="PTHR40472:SF9">
    <property type="entry name" value="RAPUNZEL 4"/>
    <property type="match status" value="1"/>
</dbReference>
<dbReference type="EMBL" id="WKFB01000244">
    <property type="protein sequence ID" value="KAF6730182.1"/>
    <property type="molecule type" value="Genomic_DNA"/>
</dbReference>
<organism evidence="1 2">
    <name type="scientific">Oryzias melastigma</name>
    <name type="common">Marine medaka</name>
    <dbReference type="NCBI Taxonomy" id="30732"/>
    <lineage>
        <taxon>Eukaryota</taxon>
        <taxon>Metazoa</taxon>
        <taxon>Chordata</taxon>
        <taxon>Craniata</taxon>
        <taxon>Vertebrata</taxon>
        <taxon>Euteleostomi</taxon>
        <taxon>Actinopterygii</taxon>
        <taxon>Neopterygii</taxon>
        <taxon>Teleostei</taxon>
        <taxon>Neoteleostei</taxon>
        <taxon>Acanthomorphata</taxon>
        <taxon>Ovalentaria</taxon>
        <taxon>Atherinomorphae</taxon>
        <taxon>Beloniformes</taxon>
        <taxon>Adrianichthyidae</taxon>
        <taxon>Oryziinae</taxon>
        <taxon>Oryzias</taxon>
    </lineage>
</organism>
<dbReference type="AlphaFoldDB" id="A0A834CIV1"/>
<gene>
    <name evidence="1" type="ORF">FQA47_015965</name>
</gene>